<accession>A0A6I1ENH8</accession>
<sequence length="362" mass="40226">MHCLLSASTLLEVICAVFLHDDSRTAMPDLLSKFLETLSPRSYVATGMRASSGLAIRYDAFAGLKLICVDHGACFVSPSADADERIELREGDAIALVAPQNYIIATSADAPPRESRDVNPRLSDGLALYGDSGCASVRLFAGKMVPDKAVAQFFFSALPSVLVIRRDEGGDSIRRMMRIIHYERLGREPGAEYATSRLIDLVMLTVIRFALQFPDAGRAGLFLAMKDRRLVPALWLIHNEPARDWTVDMLAEAAHMSRPRFSAHFRSIIGMPPMDYLVRWRIRLAVQRLRDTDDPVKVIAASLGFKTPVAFARTFRRQEGITPRKSRAESRKLLQATLESTLREADGEAPFAEKETMTKADV</sequence>
<evidence type="ECO:0000259" key="4">
    <source>
        <dbReference type="PROSITE" id="PS01124"/>
    </source>
</evidence>
<dbReference type="InterPro" id="IPR009057">
    <property type="entry name" value="Homeodomain-like_sf"/>
</dbReference>
<organism evidence="5 6">
    <name type="scientific">Sutterella seckii</name>
    <dbReference type="NCBI Taxonomy" id="1944635"/>
    <lineage>
        <taxon>Bacteria</taxon>
        <taxon>Pseudomonadati</taxon>
        <taxon>Pseudomonadota</taxon>
        <taxon>Betaproteobacteria</taxon>
        <taxon>Burkholderiales</taxon>
        <taxon>Sutterellaceae</taxon>
        <taxon>Sutterella</taxon>
    </lineage>
</organism>
<keyword evidence="3" id="KW-0804">Transcription</keyword>
<evidence type="ECO:0000256" key="1">
    <source>
        <dbReference type="ARBA" id="ARBA00023015"/>
    </source>
</evidence>
<proteinExistence type="predicted"/>
<dbReference type="Proteomes" id="UP000430564">
    <property type="component" value="Unassembled WGS sequence"/>
</dbReference>
<dbReference type="InterPro" id="IPR018060">
    <property type="entry name" value="HTH_AraC"/>
</dbReference>
<dbReference type="EMBL" id="WEHX01000075">
    <property type="protein sequence ID" value="KAB7656234.1"/>
    <property type="molecule type" value="Genomic_DNA"/>
</dbReference>
<evidence type="ECO:0000256" key="2">
    <source>
        <dbReference type="ARBA" id="ARBA00023125"/>
    </source>
</evidence>
<feature type="domain" description="HTH araC/xylS-type" evidence="4">
    <location>
        <begin position="231"/>
        <end position="329"/>
    </location>
</feature>
<dbReference type="PROSITE" id="PS01124">
    <property type="entry name" value="HTH_ARAC_FAMILY_2"/>
    <property type="match status" value="1"/>
</dbReference>
<dbReference type="InterPro" id="IPR032783">
    <property type="entry name" value="AraC_lig"/>
</dbReference>
<gene>
    <name evidence="5" type="ORF">GBM95_09130</name>
</gene>
<evidence type="ECO:0000313" key="5">
    <source>
        <dbReference type="EMBL" id="KAB7656234.1"/>
    </source>
</evidence>
<comment type="caution">
    <text evidence="5">The sequence shown here is derived from an EMBL/GenBank/DDBJ whole genome shotgun (WGS) entry which is preliminary data.</text>
</comment>
<dbReference type="PANTHER" id="PTHR46796:SF7">
    <property type="entry name" value="ARAC FAMILY TRANSCRIPTIONAL REGULATOR"/>
    <property type="match status" value="1"/>
</dbReference>
<dbReference type="InterPro" id="IPR050204">
    <property type="entry name" value="AraC_XylS_family_regulators"/>
</dbReference>
<keyword evidence="1" id="KW-0805">Transcription regulation</keyword>
<reference evidence="5 6" key="1">
    <citation type="submission" date="2019-10" db="EMBL/GenBank/DDBJ databases">
        <title>Genome diversity of Sutterella seckii.</title>
        <authorList>
            <person name="Chaplin A.V."/>
            <person name="Sokolova S.R."/>
            <person name="Mosin K.A."/>
            <person name="Ivanova E.L."/>
            <person name="Kochetkova T.O."/>
            <person name="Goltsov A.Y."/>
            <person name="Trofimov D.Y."/>
            <person name="Efimov B.A."/>
        </authorList>
    </citation>
    <scope>NUCLEOTIDE SEQUENCE [LARGE SCALE GENOMIC DNA]</scope>
    <source>
        <strain evidence="5 6">ASD393</strain>
    </source>
</reference>
<dbReference type="GO" id="GO:0003700">
    <property type="term" value="F:DNA-binding transcription factor activity"/>
    <property type="evidence" value="ECO:0007669"/>
    <property type="project" value="InterPro"/>
</dbReference>
<protein>
    <submittedName>
        <fullName evidence="5">AraC family transcriptional regulator</fullName>
    </submittedName>
</protein>
<dbReference type="AlphaFoldDB" id="A0A6I1ENH8"/>
<dbReference type="Pfam" id="PF12852">
    <property type="entry name" value="Cupin_6"/>
    <property type="match status" value="1"/>
</dbReference>
<evidence type="ECO:0000256" key="3">
    <source>
        <dbReference type="ARBA" id="ARBA00023163"/>
    </source>
</evidence>
<dbReference type="InterPro" id="IPR018062">
    <property type="entry name" value="HTH_AraC-typ_CS"/>
</dbReference>
<dbReference type="PROSITE" id="PS00041">
    <property type="entry name" value="HTH_ARAC_FAMILY_1"/>
    <property type="match status" value="1"/>
</dbReference>
<dbReference type="SMART" id="SM00342">
    <property type="entry name" value="HTH_ARAC"/>
    <property type="match status" value="1"/>
</dbReference>
<dbReference type="SUPFAM" id="SSF46689">
    <property type="entry name" value="Homeodomain-like"/>
    <property type="match status" value="2"/>
</dbReference>
<keyword evidence="2" id="KW-0238">DNA-binding</keyword>
<dbReference type="OrthoDB" id="9789899at2"/>
<dbReference type="Pfam" id="PF12833">
    <property type="entry name" value="HTH_18"/>
    <property type="match status" value="1"/>
</dbReference>
<dbReference type="PANTHER" id="PTHR46796">
    <property type="entry name" value="HTH-TYPE TRANSCRIPTIONAL ACTIVATOR RHAS-RELATED"/>
    <property type="match status" value="1"/>
</dbReference>
<name>A0A6I1ENH8_9BURK</name>
<dbReference type="Gene3D" id="1.10.10.60">
    <property type="entry name" value="Homeodomain-like"/>
    <property type="match status" value="2"/>
</dbReference>
<dbReference type="GO" id="GO:0043565">
    <property type="term" value="F:sequence-specific DNA binding"/>
    <property type="evidence" value="ECO:0007669"/>
    <property type="project" value="InterPro"/>
</dbReference>
<evidence type="ECO:0000313" key="6">
    <source>
        <dbReference type="Proteomes" id="UP000430564"/>
    </source>
</evidence>